<reference evidence="9" key="1">
    <citation type="submission" date="2018-02" db="EMBL/GenBank/DDBJ databases">
        <authorList>
            <person name="Hausmann B."/>
        </authorList>
    </citation>
    <scope>NUCLEOTIDE SEQUENCE [LARGE SCALE GENOMIC DNA]</scope>
    <source>
        <strain evidence="9">Peat soil MAG SbA1</strain>
    </source>
</reference>
<accession>A0A2U3KYL1</accession>
<keyword evidence="1 5" id="KW-0597">Phosphoprotein</keyword>
<dbReference type="CDD" id="cd06170">
    <property type="entry name" value="LuxR_C_like"/>
    <property type="match status" value="1"/>
</dbReference>
<dbReference type="PROSITE" id="PS50043">
    <property type="entry name" value="HTH_LUXR_2"/>
    <property type="match status" value="1"/>
</dbReference>
<keyword evidence="2" id="KW-0805">Transcription regulation</keyword>
<sequence length="209" mass="22709">MGKKITVLLVDDHSLVRRGFRRMLEDESDMEVVGEAGDGEAAIKLARQLHPQVVVMDCALPGMNGLEATRQILDDSPEVAVLMLSMHTEGTWVRQAVEAGARGYVLKNALDLELGAAIRKVAAGETVFDPQVEQKEALRGERNQALTPRELEVLQMIVDGKSNKEIAAVLELSANTVAVHRANIMNTLGIHKTAELVVYAIRAGLVNVP</sequence>
<protein>
    <submittedName>
        <fullName evidence="8">DNA-binding response regulator in two-component regulatory system with BarA</fullName>
    </submittedName>
</protein>
<dbReference type="PANTHER" id="PTHR43214:SF41">
    <property type="entry name" value="NITRATE_NITRITE RESPONSE REGULATOR PROTEIN NARP"/>
    <property type="match status" value="1"/>
</dbReference>
<keyword evidence="4" id="KW-0804">Transcription</keyword>
<dbReference type="PRINTS" id="PR00038">
    <property type="entry name" value="HTHLUXR"/>
</dbReference>
<feature type="domain" description="Response regulatory" evidence="7">
    <location>
        <begin position="6"/>
        <end position="122"/>
    </location>
</feature>
<dbReference type="CDD" id="cd17535">
    <property type="entry name" value="REC_NarL-like"/>
    <property type="match status" value="1"/>
</dbReference>
<dbReference type="EMBL" id="OMOD01000150">
    <property type="protein sequence ID" value="SPF44722.1"/>
    <property type="molecule type" value="Genomic_DNA"/>
</dbReference>
<dbReference type="AlphaFoldDB" id="A0A2U3KYL1"/>
<organism evidence="8 9">
    <name type="scientific">Candidatus Sulfotelmatobacter kueseliae</name>
    <dbReference type="NCBI Taxonomy" id="2042962"/>
    <lineage>
        <taxon>Bacteria</taxon>
        <taxon>Pseudomonadati</taxon>
        <taxon>Acidobacteriota</taxon>
        <taxon>Terriglobia</taxon>
        <taxon>Terriglobales</taxon>
        <taxon>Candidatus Korobacteraceae</taxon>
        <taxon>Candidatus Sulfotelmatobacter</taxon>
    </lineage>
</organism>
<dbReference type="SMART" id="SM00448">
    <property type="entry name" value="REC"/>
    <property type="match status" value="1"/>
</dbReference>
<keyword evidence="3 8" id="KW-0238">DNA-binding</keyword>
<evidence type="ECO:0000259" key="7">
    <source>
        <dbReference type="PROSITE" id="PS50110"/>
    </source>
</evidence>
<dbReference type="InterPro" id="IPR039420">
    <property type="entry name" value="WalR-like"/>
</dbReference>
<feature type="domain" description="HTH luxR-type" evidence="6">
    <location>
        <begin position="139"/>
        <end position="204"/>
    </location>
</feature>
<gene>
    <name evidence="8" type="primary">uvrY</name>
    <name evidence="8" type="ORF">SBA1_550087</name>
</gene>
<dbReference type="SMART" id="SM00421">
    <property type="entry name" value="HTH_LUXR"/>
    <property type="match status" value="1"/>
</dbReference>
<dbReference type="GO" id="GO:0003677">
    <property type="term" value="F:DNA binding"/>
    <property type="evidence" value="ECO:0007669"/>
    <property type="project" value="UniProtKB-KW"/>
</dbReference>
<evidence type="ECO:0000259" key="6">
    <source>
        <dbReference type="PROSITE" id="PS50043"/>
    </source>
</evidence>
<dbReference type="InterPro" id="IPR001789">
    <property type="entry name" value="Sig_transdc_resp-reg_receiver"/>
</dbReference>
<dbReference type="Gene3D" id="3.40.50.2300">
    <property type="match status" value="1"/>
</dbReference>
<proteinExistence type="predicted"/>
<evidence type="ECO:0000313" key="9">
    <source>
        <dbReference type="Proteomes" id="UP000238701"/>
    </source>
</evidence>
<dbReference type="InterPro" id="IPR011006">
    <property type="entry name" value="CheY-like_superfamily"/>
</dbReference>
<dbReference type="GO" id="GO:0006355">
    <property type="term" value="P:regulation of DNA-templated transcription"/>
    <property type="evidence" value="ECO:0007669"/>
    <property type="project" value="InterPro"/>
</dbReference>
<dbReference type="PROSITE" id="PS50110">
    <property type="entry name" value="RESPONSE_REGULATORY"/>
    <property type="match status" value="1"/>
</dbReference>
<evidence type="ECO:0000256" key="5">
    <source>
        <dbReference type="PROSITE-ProRule" id="PRU00169"/>
    </source>
</evidence>
<evidence type="ECO:0000256" key="3">
    <source>
        <dbReference type="ARBA" id="ARBA00023125"/>
    </source>
</evidence>
<dbReference type="InterPro" id="IPR058245">
    <property type="entry name" value="NreC/VraR/RcsB-like_REC"/>
</dbReference>
<dbReference type="InterPro" id="IPR000792">
    <property type="entry name" value="Tscrpt_reg_LuxR_C"/>
</dbReference>
<dbReference type="OrthoDB" id="9780153at2"/>
<dbReference type="InterPro" id="IPR016032">
    <property type="entry name" value="Sig_transdc_resp-reg_C-effctor"/>
</dbReference>
<dbReference type="GO" id="GO:0000160">
    <property type="term" value="P:phosphorelay signal transduction system"/>
    <property type="evidence" value="ECO:0007669"/>
    <property type="project" value="InterPro"/>
</dbReference>
<evidence type="ECO:0000256" key="1">
    <source>
        <dbReference type="ARBA" id="ARBA00022553"/>
    </source>
</evidence>
<evidence type="ECO:0000256" key="4">
    <source>
        <dbReference type="ARBA" id="ARBA00023163"/>
    </source>
</evidence>
<dbReference type="Pfam" id="PF00072">
    <property type="entry name" value="Response_reg"/>
    <property type="match status" value="1"/>
</dbReference>
<dbReference type="SUPFAM" id="SSF52172">
    <property type="entry name" value="CheY-like"/>
    <property type="match status" value="1"/>
</dbReference>
<evidence type="ECO:0000313" key="8">
    <source>
        <dbReference type="EMBL" id="SPF44722.1"/>
    </source>
</evidence>
<dbReference type="Proteomes" id="UP000238701">
    <property type="component" value="Unassembled WGS sequence"/>
</dbReference>
<name>A0A2U3KYL1_9BACT</name>
<evidence type="ECO:0000256" key="2">
    <source>
        <dbReference type="ARBA" id="ARBA00023015"/>
    </source>
</evidence>
<feature type="modified residue" description="4-aspartylphosphate" evidence="5">
    <location>
        <position position="57"/>
    </location>
</feature>
<dbReference type="PANTHER" id="PTHR43214">
    <property type="entry name" value="TWO-COMPONENT RESPONSE REGULATOR"/>
    <property type="match status" value="1"/>
</dbReference>
<dbReference type="SUPFAM" id="SSF46894">
    <property type="entry name" value="C-terminal effector domain of the bipartite response regulators"/>
    <property type="match status" value="1"/>
</dbReference>
<dbReference type="Pfam" id="PF00196">
    <property type="entry name" value="GerE"/>
    <property type="match status" value="1"/>
</dbReference>